<name>A0A0E9WH05_ANGAN</name>
<accession>A0A0E9WH05</accession>
<reference evidence="1" key="1">
    <citation type="submission" date="2014-11" db="EMBL/GenBank/DDBJ databases">
        <authorList>
            <person name="Amaro Gonzalez C."/>
        </authorList>
    </citation>
    <scope>NUCLEOTIDE SEQUENCE</scope>
</reference>
<evidence type="ECO:0000313" key="1">
    <source>
        <dbReference type="EMBL" id="JAH89576.1"/>
    </source>
</evidence>
<reference evidence="1" key="2">
    <citation type="journal article" date="2015" name="Fish Shellfish Immunol.">
        <title>Early steps in the European eel (Anguilla anguilla)-Vibrio vulnificus interaction in the gills: Role of the RtxA13 toxin.</title>
        <authorList>
            <person name="Callol A."/>
            <person name="Pajuelo D."/>
            <person name="Ebbesson L."/>
            <person name="Teles M."/>
            <person name="MacKenzie S."/>
            <person name="Amaro C."/>
        </authorList>
    </citation>
    <scope>NUCLEOTIDE SEQUENCE</scope>
</reference>
<organism evidence="1">
    <name type="scientific">Anguilla anguilla</name>
    <name type="common">European freshwater eel</name>
    <name type="synonym">Muraena anguilla</name>
    <dbReference type="NCBI Taxonomy" id="7936"/>
    <lineage>
        <taxon>Eukaryota</taxon>
        <taxon>Metazoa</taxon>
        <taxon>Chordata</taxon>
        <taxon>Craniata</taxon>
        <taxon>Vertebrata</taxon>
        <taxon>Euteleostomi</taxon>
        <taxon>Actinopterygii</taxon>
        <taxon>Neopterygii</taxon>
        <taxon>Teleostei</taxon>
        <taxon>Anguilliformes</taxon>
        <taxon>Anguillidae</taxon>
        <taxon>Anguilla</taxon>
    </lineage>
</organism>
<dbReference type="EMBL" id="GBXM01019001">
    <property type="protein sequence ID" value="JAH89576.1"/>
    <property type="molecule type" value="Transcribed_RNA"/>
</dbReference>
<dbReference type="AlphaFoldDB" id="A0A0E9WH05"/>
<protein>
    <submittedName>
        <fullName evidence="1">Uncharacterized protein</fullName>
    </submittedName>
</protein>
<proteinExistence type="predicted"/>
<sequence>MQEYECEMNLEISCQPSDLLMLAQPSFSDCTSNVCD</sequence>